<dbReference type="PANTHER" id="PTHR36789:SF1">
    <property type="entry name" value="TRANSMEMBRANE PROTEIN"/>
    <property type="match status" value="1"/>
</dbReference>
<reference evidence="2 3" key="1">
    <citation type="submission" date="2024-01" db="EMBL/GenBank/DDBJ databases">
        <authorList>
            <person name="Waweru B."/>
        </authorList>
    </citation>
    <scope>NUCLEOTIDE SEQUENCE [LARGE SCALE GENOMIC DNA]</scope>
</reference>
<keyword evidence="3" id="KW-1185">Reference proteome</keyword>
<sequence length="128" mass="13880">MDWQGGDGTQRSSNDRIAQWISAFDFGSKGRGFDSHCEPKQEKENGSSNNSGGGGDDLKKDQPPPFSNIKWGELLLSPDPDNILAVGLTGLLAWASVQKSIVGKDYCKCRWVHCESAVSSLLLHSSRA</sequence>
<dbReference type="EMBL" id="CAWUPB010000850">
    <property type="protein sequence ID" value="CAK7325310.1"/>
    <property type="molecule type" value="Genomic_DNA"/>
</dbReference>
<proteinExistence type="predicted"/>
<accession>A0AAV1QWX7</accession>
<feature type="region of interest" description="Disordered" evidence="1">
    <location>
        <begin position="27"/>
        <end position="66"/>
    </location>
</feature>
<name>A0AAV1QWX7_9ROSI</name>
<evidence type="ECO:0000313" key="3">
    <source>
        <dbReference type="Proteomes" id="UP001314170"/>
    </source>
</evidence>
<dbReference type="AlphaFoldDB" id="A0AAV1QWX7"/>
<protein>
    <submittedName>
        <fullName evidence="2">Uncharacterized protein</fullName>
    </submittedName>
</protein>
<gene>
    <name evidence="2" type="ORF">DCAF_LOCUS2983</name>
</gene>
<feature type="compositionally biased region" description="Basic and acidic residues" evidence="1">
    <location>
        <begin position="31"/>
        <end position="45"/>
    </location>
</feature>
<evidence type="ECO:0000313" key="2">
    <source>
        <dbReference type="EMBL" id="CAK7325310.1"/>
    </source>
</evidence>
<comment type="caution">
    <text evidence="2">The sequence shown here is derived from an EMBL/GenBank/DDBJ whole genome shotgun (WGS) entry which is preliminary data.</text>
</comment>
<dbReference type="Proteomes" id="UP001314170">
    <property type="component" value="Unassembled WGS sequence"/>
</dbReference>
<dbReference type="PANTHER" id="PTHR36789">
    <property type="entry name" value="TRANSMEMBRANE PROTEIN"/>
    <property type="match status" value="1"/>
</dbReference>
<evidence type="ECO:0000256" key="1">
    <source>
        <dbReference type="SAM" id="MobiDB-lite"/>
    </source>
</evidence>
<organism evidence="2 3">
    <name type="scientific">Dovyalis caffra</name>
    <dbReference type="NCBI Taxonomy" id="77055"/>
    <lineage>
        <taxon>Eukaryota</taxon>
        <taxon>Viridiplantae</taxon>
        <taxon>Streptophyta</taxon>
        <taxon>Embryophyta</taxon>
        <taxon>Tracheophyta</taxon>
        <taxon>Spermatophyta</taxon>
        <taxon>Magnoliopsida</taxon>
        <taxon>eudicotyledons</taxon>
        <taxon>Gunneridae</taxon>
        <taxon>Pentapetalae</taxon>
        <taxon>rosids</taxon>
        <taxon>fabids</taxon>
        <taxon>Malpighiales</taxon>
        <taxon>Salicaceae</taxon>
        <taxon>Flacourtieae</taxon>
        <taxon>Dovyalis</taxon>
    </lineage>
</organism>